<dbReference type="EMBL" id="CAJHJT010000001">
    <property type="protein sequence ID" value="CAD6991540.1"/>
    <property type="molecule type" value="Genomic_DNA"/>
</dbReference>
<proteinExistence type="predicted"/>
<evidence type="ECO:0000256" key="1">
    <source>
        <dbReference type="SAM" id="MobiDB-lite"/>
    </source>
</evidence>
<feature type="compositionally biased region" description="Polar residues" evidence="1">
    <location>
        <begin position="19"/>
        <end position="28"/>
    </location>
</feature>
<dbReference type="OrthoDB" id="273257at2759"/>
<evidence type="ECO:0000313" key="3">
    <source>
        <dbReference type="Proteomes" id="UP000606786"/>
    </source>
</evidence>
<name>A0A811TZN5_CERCA</name>
<sequence length="192" mass="21528">MRINFLSNLQPTLGMKTSAPASEQSTVTAPLRKSSPPSRLQRQVTIEADPDSLDSVISNPHSYPITIVPNRPASFYGYPTNGGKTFNRQASSRKLIEFKRSRSVFIKTSYSYSRRYILEVNEQAKMQNQCSDIPEEIVTDKEDPNLLSLQWKRQYMRGISATPSQAGVYYEALKGSSASLARGYVKGYCCLL</sequence>
<reference evidence="2" key="1">
    <citation type="submission" date="2020-11" db="EMBL/GenBank/DDBJ databases">
        <authorList>
            <person name="Whitehead M."/>
        </authorList>
    </citation>
    <scope>NUCLEOTIDE SEQUENCE</scope>
    <source>
        <strain evidence="2">EGII</strain>
    </source>
</reference>
<organism evidence="2 3">
    <name type="scientific">Ceratitis capitata</name>
    <name type="common">Mediterranean fruit fly</name>
    <name type="synonym">Tephritis capitata</name>
    <dbReference type="NCBI Taxonomy" id="7213"/>
    <lineage>
        <taxon>Eukaryota</taxon>
        <taxon>Metazoa</taxon>
        <taxon>Ecdysozoa</taxon>
        <taxon>Arthropoda</taxon>
        <taxon>Hexapoda</taxon>
        <taxon>Insecta</taxon>
        <taxon>Pterygota</taxon>
        <taxon>Neoptera</taxon>
        <taxon>Endopterygota</taxon>
        <taxon>Diptera</taxon>
        <taxon>Brachycera</taxon>
        <taxon>Muscomorpha</taxon>
        <taxon>Tephritoidea</taxon>
        <taxon>Tephritidae</taxon>
        <taxon>Ceratitis</taxon>
        <taxon>Ceratitis</taxon>
    </lineage>
</organism>
<protein>
    <submittedName>
        <fullName evidence="2">(Mediterranean fruit fly) hypothetical protein</fullName>
    </submittedName>
</protein>
<feature type="region of interest" description="Disordered" evidence="1">
    <location>
        <begin position="14"/>
        <end position="41"/>
    </location>
</feature>
<dbReference type="AlphaFoldDB" id="A0A811TZN5"/>
<keyword evidence="3" id="KW-1185">Reference proteome</keyword>
<gene>
    <name evidence="2" type="ORF">CCAP1982_LOCUS459</name>
</gene>
<evidence type="ECO:0000313" key="2">
    <source>
        <dbReference type="EMBL" id="CAD6991540.1"/>
    </source>
</evidence>
<comment type="caution">
    <text evidence="2">The sequence shown here is derived from an EMBL/GenBank/DDBJ whole genome shotgun (WGS) entry which is preliminary data.</text>
</comment>
<dbReference type="Proteomes" id="UP000606786">
    <property type="component" value="Unassembled WGS sequence"/>
</dbReference>
<accession>A0A811TZN5</accession>